<dbReference type="EMBL" id="MU154534">
    <property type="protein sequence ID" value="KAF9499081.1"/>
    <property type="molecule type" value="Genomic_DNA"/>
</dbReference>
<accession>A0A9P6A8H2</accession>
<proteinExistence type="predicted"/>
<dbReference type="Proteomes" id="UP000807025">
    <property type="component" value="Unassembled WGS sequence"/>
</dbReference>
<comment type="caution">
    <text evidence="1">The sequence shown here is derived from an EMBL/GenBank/DDBJ whole genome shotgun (WGS) entry which is preliminary data.</text>
</comment>
<name>A0A9P6A8H2_PLEER</name>
<keyword evidence="2" id="KW-1185">Reference proteome</keyword>
<organism evidence="1 2">
    <name type="scientific">Pleurotus eryngii</name>
    <name type="common">Boletus of the steppes</name>
    <dbReference type="NCBI Taxonomy" id="5323"/>
    <lineage>
        <taxon>Eukaryota</taxon>
        <taxon>Fungi</taxon>
        <taxon>Dikarya</taxon>
        <taxon>Basidiomycota</taxon>
        <taxon>Agaricomycotina</taxon>
        <taxon>Agaricomycetes</taxon>
        <taxon>Agaricomycetidae</taxon>
        <taxon>Agaricales</taxon>
        <taxon>Pleurotineae</taxon>
        <taxon>Pleurotaceae</taxon>
        <taxon>Pleurotus</taxon>
    </lineage>
</organism>
<reference evidence="1" key="1">
    <citation type="submission" date="2020-11" db="EMBL/GenBank/DDBJ databases">
        <authorList>
            <consortium name="DOE Joint Genome Institute"/>
            <person name="Ahrendt S."/>
            <person name="Riley R."/>
            <person name="Andreopoulos W."/>
            <person name="Labutti K."/>
            <person name="Pangilinan J."/>
            <person name="Ruiz-Duenas F.J."/>
            <person name="Barrasa J.M."/>
            <person name="Sanchez-Garcia M."/>
            <person name="Camarero S."/>
            <person name="Miyauchi S."/>
            <person name="Serrano A."/>
            <person name="Linde D."/>
            <person name="Babiker R."/>
            <person name="Drula E."/>
            <person name="Ayuso-Fernandez I."/>
            <person name="Pacheco R."/>
            <person name="Padilla G."/>
            <person name="Ferreira P."/>
            <person name="Barriuso J."/>
            <person name="Kellner H."/>
            <person name="Castanera R."/>
            <person name="Alfaro M."/>
            <person name="Ramirez L."/>
            <person name="Pisabarro A.G."/>
            <person name="Kuo A."/>
            <person name="Tritt A."/>
            <person name="Lipzen A."/>
            <person name="He G."/>
            <person name="Yan M."/>
            <person name="Ng V."/>
            <person name="Cullen D."/>
            <person name="Martin F."/>
            <person name="Rosso M.-N."/>
            <person name="Henrissat B."/>
            <person name="Hibbett D."/>
            <person name="Martinez A.T."/>
            <person name="Grigoriev I.V."/>
        </authorList>
    </citation>
    <scope>NUCLEOTIDE SEQUENCE</scope>
    <source>
        <strain evidence="1">ATCC 90797</strain>
    </source>
</reference>
<dbReference type="AlphaFoldDB" id="A0A9P6A8H2"/>
<protein>
    <submittedName>
        <fullName evidence="1">Uncharacterized protein</fullName>
    </submittedName>
</protein>
<evidence type="ECO:0000313" key="1">
    <source>
        <dbReference type="EMBL" id="KAF9499081.1"/>
    </source>
</evidence>
<sequence length="272" mass="30579">MKMDMNTEDLDSSQFAMETDEQPDIAHKSVMEEDNSTEDMNFPVDQNTSGPVVHTVEAPCKLSSDANWNVHLNDPGIEVILEGSSISDKGRSDEREKVLDGAEGNGILKFFSLTWLTNGQAIGKRNTEDSACAVDDPYSKWNAKLTKDDPLVVFNGANHLEAYHSPCGHKIIMDELHDVKAWNCHWGSCLIQHANMGSKQYKRWKEKILAMDKNAQFHASNIHCMKHSICSRDLLMKELYNVSQFGDHKCIPHKHPATVAPAIRPSAHKKRK</sequence>
<evidence type="ECO:0000313" key="2">
    <source>
        <dbReference type="Proteomes" id="UP000807025"/>
    </source>
</evidence>
<gene>
    <name evidence="1" type="ORF">BDN71DRAFT_1428410</name>
</gene>